<dbReference type="InterPro" id="IPR001173">
    <property type="entry name" value="Glyco_trans_2-like"/>
</dbReference>
<name>A0A9X1JW09_9FLAO</name>
<sequence>MPTLSVIMPTYNEEAYVEAALRSVQFADEIIVVDSFSTDSTVAIAEKFTTKTLQREFDNFSNQKNFALDHATGDWVLFLDADEQITYPLQIEILEAITSGKHSGYKLNFLHFFMNRFLYHHSSKVLRLVKREGTKYTGLVHEKLHVNGSIGKLKNPVLHFTYKGLEYYIEKRESYAWFQAEQLQKKGRKATLFLLFTKPTFRFFSSYFLKGGFKDGIPGLTISAVNAYGVFSRYVKLLLLQRGMK</sequence>
<protein>
    <submittedName>
        <fullName evidence="3">Glycosyltransferase family 2 protein</fullName>
    </submittedName>
</protein>
<dbReference type="AlphaFoldDB" id="A0A9X1JW09"/>
<dbReference type="RefSeq" id="WP_219052872.1">
    <property type="nucleotide sequence ID" value="NZ_JAHWDP010000003.1"/>
</dbReference>
<evidence type="ECO:0000259" key="2">
    <source>
        <dbReference type="Pfam" id="PF00535"/>
    </source>
</evidence>
<reference evidence="3" key="1">
    <citation type="submission" date="2021-07" db="EMBL/GenBank/DDBJ databases">
        <title>Aureisphaera sp. CAU 1614 isolated from sea sediment.</title>
        <authorList>
            <person name="Kim W."/>
        </authorList>
    </citation>
    <scope>NUCLEOTIDE SEQUENCE</scope>
    <source>
        <strain evidence="3">CAU 1614</strain>
    </source>
</reference>
<proteinExistence type="inferred from homology"/>
<evidence type="ECO:0000313" key="4">
    <source>
        <dbReference type="Proteomes" id="UP001138686"/>
    </source>
</evidence>
<accession>A0A9X1JW09</accession>
<dbReference type="Pfam" id="PF00535">
    <property type="entry name" value="Glycos_transf_2"/>
    <property type="match status" value="1"/>
</dbReference>
<dbReference type="PANTHER" id="PTHR43630">
    <property type="entry name" value="POLY-BETA-1,6-N-ACETYL-D-GLUCOSAMINE SYNTHASE"/>
    <property type="match status" value="1"/>
</dbReference>
<keyword evidence="4" id="KW-1185">Reference proteome</keyword>
<evidence type="ECO:0000256" key="1">
    <source>
        <dbReference type="ARBA" id="ARBA00038494"/>
    </source>
</evidence>
<dbReference type="PANTHER" id="PTHR43630:SF2">
    <property type="entry name" value="GLYCOSYLTRANSFERASE"/>
    <property type="match status" value="1"/>
</dbReference>
<comment type="similarity">
    <text evidence="1">Belongs to the glycosyltransferase 2 family. WaaE/KdtX subfamily.</text>
</comment>
<gene>
    <name evidence="3" type="ORF">KXJ69_09600</name>
</gene>
<evidence type="ECO:0000313" key="3">
    <source>
        <dbReference type="EMBL" id="MBW2938360.1"/>
    </source>
</evidence>
<dbReference type="Proteomes" id="UP001138686">
    <property type="component" value="Unassembled WGS sequence"/>
</dbReference>
<feature type="domain" description="Glycosyltransferase 2-like" evidence="2">
    <location>
        <begin position="5"/>
        <end position="130"/>
    </location>
</feature>
<dbReference type="CDD" id="cd02511">
    <property type="entry name" value="Beta4Glucosyltransferase"/>
    <property type="match status" value="1"/>
</dbReference>
<comment type="caution">
    <text evidence="3">The sequence shown here is derived from an EMBL/GenBank/DDBJ whole genome shotgun (WGS) entry which is preliminary data.</text>
</comment>
<organism evidence="3 4">
    <name type="scientific">Halomarinibacterium sedimenti</name>
    <dbReference type="NCBI Taxonomy" id="2857106"/>
    <lineage>
        <taxon>Bacteria</taxon>
        <taxon>Pseudomonadati</taxon>
        <taxon>Bacteroidota</taxon>
        <taxon>Flavobacteriia</taxon>
        <taxon>Flavobacteriales</taxon>
        <taxon>Flavobacteriaceae</taxon>
        <taxon>Halomarinibacterium</taxon>
    </lineage>
</organism>
<dbReference type="EMBL" id="JAHWDP010000003">
    <property type="protein sequence ID" value="MBW2938360.1"/>
    <property type="molecule type" value="Genomic_DNA"/>
</dbReference>